<keyword evidence="3" id="KW-0804">Transcription</keyword>
<dbReference type="SMART" id="SM00344">
    <property type="entry name" value="HTH_ASNC"/>
    <property type="match status" value="1"/>
</dbReference>
<dbReference type="Pfam" id="PF13404">
    <property type="entry name" value="HTH_AsnC-type"/>
    <property type="match status" value="1"/>
</dbReference>
<dbReference type="InterPro" id="IPR036388">
    <property type="entry name" value="WH-like_DNA-bd_sf"/>
</dbReference>
<dbReference type="PROSITE" id="PS50956">
    <property type="entry name" value="HTH_ASNC_2"/>
    <property type="match status" value="1"/>
</dbReference>
<dbReference type="InterPro" id="IPR019888">
    <property type="entry name" value="Tscrpt_reg_AsnC-like"/>
</dbReference>
<evidence type="ECO:0000313" key="6">
    <source>
        <dbReference type="Proteomes" id="UP000757540"/>
    </source>
</evidence>
<dbReference type="RefSeq" id="WP_246256698.1">
    <property type="nucleotide sequence ID" value="NZ_BAAAML010000003.1"/>
</dbReference>
<keyword evidence="6" id="KW-1185">Reference proteome</keyword>
<feature type="domain" description="HTH asnC-type" evidence="4">
    <location>
        <begin position="14"/>
        <end position="75"/>
    </location>
</feature>
<reference evidence="5 6" key="1">
    <citation type="submission" date="2020-05" db="EMBL/GenBank/DDBJ databases">
        <title>Genomic Encyclopedia of Type Strains, Phase III (KMG-III): the genomes of soil and plant-associated and newly described type strains.</title>
        <authorList>
            <person name="Whitman W."/>
        </authorList>
    </citation>
    <scope>NUCLEOTIDE SEQUENCE [LARGE SCALE GENOMIC DNA]</scope>
    <source>
        <strain evidence="5 6">KCTC 19046</strain>
    </source>
</reference>
<name>A0ABX2A988_9MICO</name>
<sequence length="160" mass="17630">MSQRSAALLEETAVDDINRRIVGLLLRDGRASFAEIGETVGLSAPAVKRRVDRMQARGEISGFTVRVSPEQLGWRIEAYVEIFCRGNISPAALERDFGSIPEVVRVDTITGEADALVQIMADSMADVERIVESFRVGARVDKTRTAIVMSRVIDRPVRAD</sequence>
<proteinExistence type="predicted"/>
<dbReference type="Pfam" id="PF01037">
    <property type="entry name" value="AsnC_trans_reg"/>
    <property type="match status" value="1"/>
</dbReference>
<dbReference type="EMBL" id="JABEZU010000004">
    <property type="protein sequence ID" value="NOV98477.1"/>
    <property type="molecule type" value="Genomic_DNA"/>
</dbReference>
<keyword evidence="2 5" id="KW-0238">DNA-binding</keyword>
<dbReference type="InterPro" id="IPR011008">
    <property type="entry name" value="Dimeric_a/b-barrel"/>
</dbReference>
<evidence type="ECO:0000256" key="2">
    <source>
        <dbReference type="ARBA" id="ARBA00023125"/>
    </source>
</evidence>
<dbReference type="InterPro" id="IPR019885">
    <property type="entry name" value="Tscrpt_reg_HTH_AsnC-type_CS"/>
</dbReference>
<dbReference type="InterPro" id="IPR036390">
    <property type="entry name" value="WH_DNA-bd_sf"/>
</dbReference>
<dbReference type="SUPFAM" id="SSF54909">
    <property type="entry name" value="Dimeric alpha+beta barrel"/>
    <property type="match status" value="1"/>
</dbReference>
<dbReference type="PROSITE" id="PS00519">
    <property type="entry name" value="HTH_ASNC_1"/>
    <property type="match status" value="1"/>
</dbReference>
<dbReference type="Gene3D" id="1.10.10.10">
    <property type="entry name" value="Winged helix-like DNA-binding domain superfamily/Winged helix DNA-binding domain"/>
    <property type="match status" value="1"/>
</dbReference>
<dbReference type="PRINTS" id="PR00033">
    <property type="entry name" value="HTHASNC"/>
</dbReference>
<dbReference type="Proteomes" id="UP000757540">
    <property type="component" value="Unassembled WGS sequence"/>
</dbReference>
<evidence type="ECO:0000256" key="1">
    <source>
        <dbReference type="ARBA" id="ARBA00023015"/>
    </source>
</evidence>
<evidence type="ECO:0000259" key="4">
    <source>
        <dbReference type="PROSITE" id="PS50956"/>
    </source>
</evidence>
<organism evidence="5 6">
    <name type="scientific">Isoptericola halotolerans</name>
    <dbReference type="NCBI Taxonomy" id="300560"/>
    <lineage>
        <taxon>Bacteria</taxon>
        <taxon>Bacillati</taxon>
        <taxon>Actinomycetota</taxon>
        <taxon>Actinomycetes</taxon>
        <taxon>Micrococcales</taxon>
        <taxon>Promicromonosporaceae</taxon>
        <taxon>Isoptericola</taxon>
    </lineage>
</organism>
<dbReference type="GO" id="GO:0003677">
    <property type="term" value="F:DNA binding"/>
    <property type="evidence" value="ECO:0007669"/>
    <property type="project" value="UniProtKB-KW"/>
</dbReference>
<evidence type="ECO:0000313" key="5">
    <source>
        <dbReference type="EMBL" id="NOV98477.1"/>
    </source>
</evidence>
<gene>
    <name evidence="5" type="ORF">HDG69_003072</name>
</gene>
<dbReference type="Gene3D" id="3.30.70.920">
    <property type="match status" value="1"/>
</dbReference>
<accession>A0ABX2A988</accession>
<evidence type="ECO:0000256" key="3">
    <source>
        <dbReference type="ARBA" id="ARBA00023163"/>
    </source>
</evidence>
<comment type="caution">
    <text evidence="5">The sequence shown here is derived from an EMBL/GenBank/DDBJ whole genome shotgun (WGS) entry which is preliminary data.</text>
</comment>
<keyword evidence="1" id="KW-0805">Transcription regulation</keyword>
<dbReference type="PANTHER" id="PTHR30154">
    <property type="entry name" value="LEUCINE-RESPONSIVE REGULATORY PROTEIN"/>
    <property type="match status" value="1"/>
</dbReference>
<dbReference type="SUPFAM" id="SSF46785">
    <property type="entry name" value="Winged helix' DNA-binding domain"/>
    <property type="match status" value="1"/>
</dbReference>
<dbReference type="PANTHER" id="PTHR30154:SF45">
    <property type="entry name" value="TRANSCRIPTIONAL REGULATORY PROTEIN (PROBABLY ASNC-FAMILY)-RELATED"/>
    <property type="match status" value="1"/>
</dbReference>
<dbReference type="InterPro" id="IPR019887">
    <property type="entry name" value="Tscrpt_reg_AsnC/Lrp_C"/>
</dbReference>
<protein>
    <submittedName>
        <fullName evidence="5">DNA-binding Lrp family transcriptional regulator</fullName>
    </submittedName>
</protein>
<dbReference type="InterPro" id="IPR000485">
    <property type="entry name" value="AsnC-type_HTH_dom"/>
</dbReference>